<dbReference type="InterPro" id="IPR013783">
    <property type="entry name" value="Ig-like_fold"/>
</dbReference>
<keyword evidence="2" id="KW-0472">Membrane</keyword>
<dbReference type="RefSeq" id="WP_378295090.1">
    <property type="nucleotide sequence ID" value="NZ_JBHULE010000035.1"/>
</dbReference>
<evidence type="ECO:0000256" key="2">
    <source>
        <dbReference type="SAM" id="Phobius"/>
    </source>
</evidence>
<evidence type="ECO:0000256" key="1">
    <source>
        <dbReference type="SAM" id="Coils"/>
    </source>
</evidence>
<dbReference type="InterPro" id="IPR000792">
    <property type="entry name" value="Tscrpt_reg_LuxR_C"/>
</dbReference>
<keyword evidence="2" id="KW-0812">Transmembrane</keyword>
<dbReference type="Pfam" id="PF00196">
    <property type="entry name" value="GerE"/>
    <property type="match status" value="1"/>
</dbReference>
<dbReference type="SUPFAM" id="SSF63829">
    <property type="entry name" value="Calcium-dependent phosphotriesterase"/>
    <property type="match status" value="1"/>
</dbReference>
<dbReference type="SUPFAM" id="SSF46894">
    <property type="entry name" value="C-terminal effector domain of the bipartite response regulators"/>
    <property type="match status" value="1"/>
</dbReference>
<dbReference type="InterPro" id="IPR016032">
    <property type="entry name" value="Sig_transdc_resp-reg_C-effctor"/>
</dbReference>
<protein>
    <submittedName>
        <fullName evidence="4">LuxR C-terminal-related transcriptional regulator</fullName>
    </submittedName>
</protein>
<keyword evidence="1" id="KW-0175">Coiled coil</keyword>
<dbReference type="EMBL" id="JBHULE010000035">
    <property type="protein sequence ID" value="MFD2565267.1"/>
    <property type="molecule type" value="Genomic_DNA"/>
</dbReference>
<accession>A0ABW5LPE7</accession>
<dbReference type="Proteomes" id="UP001597319">
    <property type="component" value="Unassembled WGS sequence"/>
</dbReference>
<dbReference type="Gene3D" id="1.10.10.10">
    <property type="entry name" value="Winged helix-like DNA-binding domain superfamily/Winged helix DNA-binding domain"/>
    <property type="match status" value="1"/>
</dbReference>
<reference evidence="5" key="1">
    <citation type="journal article" date="2019" name="Int. J. Syst. Evol. Microbiol.">
        <title>The Global Catalogue of Microorganisms (GCM) 10K type strain sequencing project: providing services to taxonomists for standard genome sequencing and annotation.</title>
        <authorList>
            <consortium name="The Broad Institute Genomics Platform"/>
            <consortium name="The Broad Institute Genome Sequencing Center for Infectious Disease"/>
            <person name="Wu L."/>
            <person name="Ma J."/>
        </authorList>
    </citation>
    <scope>NUCLEOTIDE SEQUENCE [LARGE SCALE GENOMIC DNA]</scope>
    <source>
        <strain evidence="5">KCTC 52274</strain>
    </source>
</reference>
<dbReference type="InterPro" id="IPR036388">
    <property type="entry name" value="WH-like_DNA-bd_sf"/>
</dbReference>
<gene>
    <name evidence="4" type="ORF">ACFSR1_21495</name>
</gene>
<dbReference type="Gene3D" id="2.60.40.10">
    <property type="entry name" value="Immunoglobulins"/>
    <property type="match status" value="1"/>
</dbReference>
<feature type="transmembrane region" description="Helical" evidence="2">
    <location>
        <begin position="713"/>
        <end position="735"/>
    </location>
</feature>
<proteinExistence type="predicted"/>
<comment type="caution">
    <text evidence="4">The sequence shown here is derived from an EMBL/GenBank/DDBJ whole genome shotgun (WGS) entry which is preliminary data.</text>
</comment>
<evidence type="ECO:0000259" key="3">
    <source>
        <dbReference type="SMART" id="SM00421"/>
    </source>
</evidence>
<dbReference type="InterPro" id="IPR015943">
    <property type="entry name" value="WD40/YVTN_repeat-like_dom_sf"/>
</dbReference>
<keyword evidence="2" id="KW-1133">Transmembrane helix</keyword>
<evidence type="ECO:0000313" key="4">
    <source>
        <dbReference type="EMBL" id="MFD2565267.1"/>
    </source>
</evidence>
<dbReference type="Gene3D" id="2.130.10.10">
    <property type="entry name" value="YVTN repeat-like/Quinoprotein amine dehydrogenase"/>
    <property type="match status" value="2"/>
</dbReference>
<sequence>MKYYIVSLLFTCINISAYCQIFYPEIENYTIENYKADNQNWGIDVDEQGVVYVANNRGLLRYNGHLWDLYPLPNKTIVRSVYCDNDRIYTGSYEEFGYWSKDTLGLYQYTSLINLLSPDHTLVNEDFWEIIQHNNSIYFRSFGGVYEYDGEQIRFIDGSQGVVDIEIFQDKILISIRNSGLYELKEGVLKPFQSDTSNLRLQIITSLAATKEMLFLYDEGEGGFILKNNKVISLSPQINSLLKATILNKALFINENEIAFGTIKKGVIVYNLSSQKAYTLEKSSGLHNNTVLGLKFDQGHLWVSLDNGITNINFENSLSYYTDITGTLGTVYDVVFFKGFYYLASNTGVYKLSEAGNLELIKGSEGQVWDLFTVKDHLLAGHNNGIYRIENDSIFPIDLSNGGVFEITPIDGRNEEYLLGTYSGILKLSYKDGEWQTQLVENIMFPVQKIIQESDGIIWASHPYKGIYRIILNKDHTRAIDKKDYGTHEKFKQYTTEPFHIGNQVLFQNSGRWFSYFKEGDSIGEYLGYSKLLGKDLVGRDNGHYWLIDKNMGEKIVFTDTDFTTIFQLKTSELQNRLVSGYEKVNVLNDSLRVLNLNDGMVLMNLRLLAKSLDKEIVYPPIVDKIIIPKGYQELQENFILPFNDSRNITFEVYAPYSIEREISYKLSGRLAQEGVLENGKVILQNLPYGDYQLDFRNKNATTTVQFNISPPWYLSIYLKLVYTLIFLLIIFLIYRRNKIKIRKQQIAMQRAYIKQTQERIAKIEKENLEREVLDKKRELTSSTASVIKKNEMIIELRNELNRLKELSPNQYRTKRLLSVSKNYLGDDNDWKIFQSSFNDLHKDFFKKLLESYPKLTTKDLKLCAYIKTGLTTKEIAPLMGITVRGVELHRYRLRKKLELATDDNFHNFLTLF</sequence>
<evidence type="ECO:0000313" key="5">
    <source>
        <dbReference type="Proteomes" id="UP001597319"/>
    </source>
</evidence>
<organism evidence="4 5">
    <name type="scientific">Aquimarina rubra</name>
    <dbReference type="NCBI Taxonomy" id="1920033"/>
    <lineage>
        <taxon>Bacteria</taxon>
        <taxon>Pseudomonadati</taxon>
        <taxon>Bacteroidota</taxon>
        <taxon>Flavobacteriia</taxon>
        <taxon>Flavobacteriales</taxon>
        <taxon>Flavobacteriaceae</taxon>
        <taxon>Aquimarina</taxon>
    </lineage>
</organism>
<keyword evidence="5" id="KW-1185">Reference proteome</keyword>
<dbReference type="SMART" id="SM00421">
    <property type="entry name" value="HTH_LUXR"/>
    <property type="match status" value="1"/>
</dbReference>
<feature type="domain" description="HTH luxR-type" evidence="3">
    <location>
        <begin position="853"/>
        <end position="910"/>
    </location>
</feature>
<name>A0ABW5LPE7_9FLAO</name>
<feature type="coiled-coil region" evidence="1">
    <location>
        <begin position="747"/>
        <end position="807"/>
    </location>
</feature>